<protein>
    <submittedName>
        <fullName evidence="2">Uncharacterized protein</fullName>
    </submittedName>
</protein>
<dbReference type="Proteomes" id="UP000054826">
    <property type="component" value="Unassembled WGS sequence"/>
</dbReference>
<dbReference type="AlphaFoldDB" id="A0A0V1JR26"/>
<proteinExistence type="predicted"/>
<accession>A0A0V1JR26</accession>
<evidence type="ECO:0000313" key="2">
    <source>
        <dbReference type="EMBL" id="KRZ37396.1"/>
    </source>
</evidence>
<reference evidence="2 3" key="1">
    <citation type="submission" date="2015-01" db="EMBL/GenBank/DDBJ databases">
        <title>Evolution of Trichinella species and genotypes.</title>
        <authorList>
            <person name="Korhonen P.K."/>
            <person name="Edoardo P."/>
            <person name="Giuseppe L.R."/>
            <person name="Gasser R.B."/>
        </authorList>
    </citation>
    <scope>NUCLEOTIDE SEQUENCE [LARGE SCALE GENOMIC DNA]</scope>
    <source>
        <strain evidence="2">ISS176</strain>
    </source>
</reference>
<dbReference type="EMBL" id="JYDV01000058">
    <property type="protein sequence ID" value="KRZ37396.1"/>
    <property type="molecule type" value="Genomic_DNA"/>
</dbReference>
<sequence>MTRKICKFSPTLLGRKNAQSPPTLGAGEKTLTPRTYEAGETTKSHPPLQRGKSVLSPLQGRGACALPAQRAREELALSLVQGKGASRSRMGPVFGLSSLHLL</sequence>
<evidence type="ECO:0000313" key="3">
    <source>
        <dbReference type="Proteomes" id="UP000054826"/>
    </source>
</evidence>
<organism evidence="2 3">
    <name type="scientific">Trichinella pseudospiralis</name>
    <name type="common">Parasitic roundworm</name>
    <dbReference type="NCBI Taxonomy" id="6337"/>
    <lineage>
        <taxon>Eukaryota</taxon>
        <taxon>Metazoa</taxon>
        <taxon>Ecdysozoa</taxon>
        <taxon>Nematoda</taxon>
        <taxon>Enoplea</taxon>
        <taxon>Dorylaimia</taxon>
        <taxon>Trichinellida</taxon>
        <taxon>Trichinellidae</taxon>
        <taxon>Trichinella</taxon>
    </lineage>
</organism>
<evidence type="ECO:0000256" key="1">
    <source>
        <dbReference type="SAM" id="MobiDB-lite"/>
    </source>
</evidence>
<comment type="caution">
    <text evidence="2">The sequence shown here is derived from an EMBL/GenBank/DDBJ whole genome shotgun (WGS) entry which is preliminary data.</text>
</comment>
<gene>
    <name evidence="2" type="ORF">T4C_7171</name>
</gene>
<name>A0A0V1JR26_TRIPS</name>
<feature type="region of interest" description="Disordered" evidence="1">
    <location>
        <begin position="1"/>
        <end position="55"/>
    </location>
</feature>